<sequence>MLDSIRKIFGLTPPERRIARAPEGERWYVIGDVHGRKDLLEALKVAIEEDDAEAGKADTTVVFLGDLVDRGPDSAGVIKLARKWGKERKVRYLAGNHEEMFLQSFDDKEVLRHFLKHGGRETVLSYGMKRKEYNKLKVSDLQEAMQDLVPRKDREFLESFEEMIVVGDYVLAHAGINPARPIDEQKRSDLLWIRERFLRHKEPFSHVVVHGHTIFEAVEDQEHRIGIDTGAFRTGRLTAMVIEGDRRRTIQAVADEDGAISIEKVDA</sequence>
<accession>A0A9Q3XEB1</accession>
<dbReference type="EMBL" id="JAHVKP010000001">
    <property type="protein sequence ID" value="MBY6218576.1"/>
    <property type="molecule type" value="Genomic_DNA"/>
</dbReference>
<feature type="domain" description="Calcineurin-like phosphoesterase" evidence="1">
    <location>
        <begin position="28"/>
        <end position="213"/>
    </location>
</feature>
<dbReference type="GO" id="GO:0005737">
    <property type="term" value="C:cytoplasm"/>
    <property type="evidence" value="ECO:0007669"/>
    <property type="project" value="TreeGrafter"/>
</dbReference>
<dbReference type="Proteomes" id="UP000824927">
    <property type="component" value="Unassembled WGS sequence"/>
</dbReference>
<protein>
    <submittedName>
        <fullName evidence="2">Serine/threonine protein phosphatase</fullName>
    </submittedName>
</protein>
<dbReference type="GO" id="GO:0110154">
    <property type="term" value="P:RNA decapping"/>
    <property type="evidence" value="ECO:0007669"/>
    <property type="project" value="TreeGrafter"/>
</dbReference>
<reference evidence="2" key="1">
    <citation type="submission" date="2021-06" db="EMBL/GenBank/DDBJ databases">
        <title>50 bacteria genomes isolated from Dapeng, Shenzhen, China.</title>
        <authorList>
            <person name="Zheng W."/>
            <person name="Yu S."/>
            <person name="Huang Y."/>
        </authorList>
    </citation>
    <scope>NUCLEOTIDE SEQUENCE</scope>
    <source>
        <strain evidence="2">DP4N28-2</strain>
    </source>
</reference>
<dbReference type="GO" id="GO:0008803">
    <property type="term" value="F:bis(5'-nucleosyl)-tetraphosphatase (symmetrical) activity"/>
    <property type="evidence" value="ECO:0007669"/>
    <property type="project" value="TreeGrafter"/>
</dbReference>
<dbReference type="Gene3D" id="3.60.21.10">
    <property type="match status" value="1"/>
</dbReference>
<evidence type="ECO:0000313" key="2">
    <source>
        <dbReference type="EMBL" id="MBY6218576.1"/>
    </source>
</evidence>
<dbReference type="RefSeq" id="WP_222405345.1">
    <property type="nucleotide sequence ID" value="NZ_JAHVKP010000001.1"/>
</dbReference>
<name>A0A9Q3XEB1_9SPHN</name>
<dbReference type="InterPro" id="IPR004843">
    <property type="entry name" value="Calcineurin-like_PHP"/>
</dbReference>
<evidence type="ECO:0000259" key="1">
    <source>
        <dbReference type="Pfam" id="PF00149"/>
    </source>
</evidence>
<gene>
    <name evidence="2" type="ORF">KUV31_09500</name>
</gene>
<dbReference type="GO" id="GO:0016791">
    <property type="term" value="F:phosphatase activity"/>
    <property type="evidence" value="ECO:0007669"/>
    <property type="project" value="TreeGrafter"/>
</dbReference>
<dbReference type="InterPro" id="IPR050126">
    <property type="entry name" value="Ap4A_hydrolase"/>
</dbReference>
<comment type="caution">
    <text evidence="2">The sequence shown here is derived from an EMBL/GenBank/DDBJ whole genome shotgun (WGS) entry which is preliminary data.</text>
</comment>
<dbReference type="AlphaFoldDB" id="A0A9Q3XEB1"/>
<evidence type="ECO:0000313" key="3">
    <source>
        <dbReference type="Proteomes" id="UP000824927"/>
    </source>
</evidence>
<dbReference type="InterPro" id="IPR029052">
    <property type="entry name" value="Metallo-depent_PP-like"/>
</dbReference>
<proteinExistence type="predicted"/>
<dbReference type="Pfam" id="PF00149">
    <property type="entry name" value="Metallophos"/>
    <property type="match status" value="1"/>
</dbReference>
<dbReference type="CDD" id="cd00144">
    <property type="entry name" value="MPP_PPP_family"/>
    <property type="match status" value="1"/>
</dbReference>
<dbReference type="PANTHER" id="PTHR42850">
    <property type="entry name" value="METALLOPHOSPHOESTERASE"/>
    <property type="match status" value="1"/>
</dbReference>
<organism evidence="2 3">
    <name type="scientific">Qipengyuania aquimaris</name>
    <dbReference type="NCBI Taxonomy" id="255984"/>
    <lineage>
        <taxon>Bacteria</taxon>
        <taxon>Pseudomonadati</taxon>
        <taxon>Pseudomonadota</taxon>
        <taxon>Alphaproteobacteria</taxon>
        <taxon>Sphingomonadales</taxon>
        <taxon>Erythrobacteraceae</taxon>
        <taxon>Qipengyuania</taxon>
    </lineage>
</organism>
<dbReference type="PANTHER" id="PTHR42850:SF4">
    <property type="entry name" value="ZINC-DEPENDENT ENDOPOLYPHOSPHATASE"/>
    <property type="match status" value="1"/>
</dbReference>
<dbReference type="SUPFAM" id="SSF56300">
    <property type="entry name" value="Metallo-dependent phosphatases"/>
    <property type="match status" value="1"/>
</dbReference>